<evidence type="ECO:0000256" key="2">
    <source>
        <dbReference type="ARBA" id="ARBA00022692"/>
    </source>
</evidence>
<evidence type="ECO:0000313" key="8">
    <source>
        <dbReference type="Proteomes" id="UP000242084"/>
    </source>
</evidence>
<evidence type="ECO:0000259" key="6">
    <source>
        <dbReference type="Pfam" id="PF25940"/>
    </source>
</evidence>
<dbReference type="InterPro" id="IPR058795">
    <property type="entry name" value="LcnD_C"/>
</dbReference>
<evidence type="ECO:0000256" key="4">
    <source>
        <dbReference type="ARBA" id="ARBA00023136"/>
    </source>
</evidence>
<keyword evidence="8" id="KW-1185">Reference proteome</keyword>
<protein>
    <recommendedName>
        <fullName evidence="6">LcnD-like C-terminal domain-containing protein</fullName>
    </recommendedName>
</protein>
<dbReference type="EMBL" id="LT906462">
    <property type="protein sequence ID" value="SNV57884.1"/>
    <property type="molecule type" value="Genomic_DNA"/>
</dbReference>
<name>A0A239YI71_9STAP</name>
<evidence type="ECO:0000256" key="3">
    <source>
        <dbReference type="ARBA" id="ARBA00022989"/>
    </source>
</evidence>
<feature type="transmembrane region" description="Helical" evidence="5">
    <location>
        <begin position="24"/>
        <end position="46"/>
    </location>
</feature>
<keyword evidence="3 5" id="KW-1133">Transmembrane helix</keyword>
<sequence>MRKIYSFEDFQDSTVYLNNVPSKFIRYSLLIIFIVCVAITISLFFIKKTDYIKSTGIIQSKNDPVNITTGNDVKINKILKKNSQFIEKNNRVINTQDMADDKNQMKSKIQYKKDKLDDLSILTEKIDKYPLETNNKLHTDYSFRYLKNYIKLYNEIGYSDNLQRNNIRDQSIQQLNEKMDVLNDEIQELSSVNNNDIHDYATNSGYIFYPEEVQEGLIVTKGNVLYQIFPNKYKEVVTYISGEDILNLKQNQKVSIKFKTKKEEFLISGLVKFISQFPEESKSGENLYKVKVSLKKSIPSKLENIYYLKGVSYIELEKETIAQYLYRKLKE</sequence>
<feature type="domain" description="LcnD-like C-terminal" evidence="6">
    <location>
        <begin position="235"/>
        <end position="307"/>
    </location>
</feature>
<accession>A0A239YI71</accession>
<evidence type="ECO:0000313" key="7">
    <source>
        <dbReference type="EMBL" id="SNV57884.1"/>
    </source>
</evidence>
<dbReference type="KEGG" id="sste:SAMEA4384403_0389"/>
<dbReference type="Proteomes" id="UP000242084">
    <property type="component" value="Chromosome 1"/>
</dbReference>
<evidence type="ECO:0000256" key="1">
    <source>
        <dbReference type="ARBA" id="ARBA00004370"/>
    </source>
</evidence>
<dbReference type="AlphaFoldDB" id="A0A239YI71"/>
<evidence type="ECO:0000256" key="5">
    <source>
        <dbReference type="SAM" id="Phobius"/>
    </source>
</evidence>
<reference evidence="7 8" key="1">
    <citation type="submission" date="2017-06" db="EMBL/GenBank/DDBJ databases">
        <authorList>
            <consortium name="Pathogen Informatics"/>
        </authorList>
    </citation>
    <scope>NUCLEOTIDE SEQUENCE [LARGE SCALE GENOMIC DNA]</scope>
    <source>
        <strain evidence="7 8">NCTC13839</strain>
    </source>
</reference>
<keyword evidence="4 5" id="KW-0472">Membrane</keyword>
<organism evidence="7 8">
    <name type="scientific">Mammaliicoccus stepanovicii</name>
    <dbReference type="NCBI Taxonomy" id="643214"/>
    <lineage>
        <taxon>Bacteria</taxon>
        <taxon>Bacillati</taxon>
        <taxon>Bacillota</taxon>
        <taxon>Bacilli</taxon>
        <taxon>Bacillales</taxon>
        <taxon>Staphylococcaceae</taxon>
        <taxon>Mammaliicoccus</taxon>
    </lineage>
</organism>
<keyword evidence="2 5" id="KW-0812">Transmembrane</keyword>
<dbReference type="Gene3D" id="2.40.30.170">
    <property type="match status" value="1"/>
</dbReference>
<proteinExistence type="predicted"/>
<dbReference type="Pfam" id="PF25940">
    <property type="entry name" value="LcnD_C"/>
    <property type="match status" value="1"/>
</dbReference>
<gene>
    <name evidence="7" type="ORF">SAMEA4384403_00389</name>
</gene>
<comment type="subcellular location">
    <subcellularLocation>
        <location evidence="1">Membrane</location>
    </subcellularLocation>
</comment>